<dbReference type="InterPro" id="IPR036388">
    <property type="entry name" value="WH-like_DNA-bd_sf"/>
</dbReference>
<proteinExistence type="predicted"/>
<evidence type="ECO:0000259" key="2">
    <source>
        <dbReference type="PROSITE" id="PS50995"/>
    </source>
</evidence>
<evidence type="ECO:0000313" key="3">
    <source>
        <dbReference type="EMBL" id="MFB9756450.1"/>
    </source>
</evidence>
<dbReference type="EMBL" id="JBHMAG010000024">
    <property type="protein sequence ID" value="MFB9756450.1"/>
    <property type="molecule type" value="Genomic_DNA"/>
</dbReference>
<reference evidence="3 4" key="1">
    <citation type="submission" date="2024-09" db="EMBL/GenBank/DDBJ databases">
        <authorList>
            <person name="Sun Q."/>
            <person name="Mori K."/>
        </authorList>
    </citation>
    <scope>NUCLEOTIDE SEQUENCE [LARGE SCALE GENOMIC DNA]</scope>
    <source>
        <strain evidence="3 4">JCM 12520</strain>
    </source>
</reference>
<dbReference type="PANTHER" id="PTHR33164">
    <property type="entry name" value="TRANSCRIPTIONAL REGULATOR, MARR FAMILY"/>
    <property type="match status" value="1"/>
</dbReference>
<gene>
    <name evidence="3" type="ORF">ACFFNY_33155</name>
</gene>
<sequence>MDKHDLEALDLELATFGRRATAVAMDKKLGTLERSAYLLLHHLSVHGPTGVKSLAEQFRLDISTISRQTAALESKLYIHRLPDPTDGRASSFEITESGSAELRKTKELRLARFAKLFEGWTPDESDQFLHLLAKLNRTFVD</sequence>
<comment type="caution">
    <text evidence="3">The sequence shown here is derived from an EMBL/GenBank/DDBJ whole genome shotgun (WGS) entry which is preliminary data.</text>
</comment>
<dbReference type="SMART" id="SM00347">
    <property type="entry name" value="HTH_MARR"/>
    <property type="match status" value="1"/>
</dbReference>
<dbReference type="Gene3D" id="1.10.10.10">
    <property type="entry name" value="Winged helix-like DNA-binding domain superfamily/Winged helix DNA-binding domain"/>
    <property type="match status" value="1"/>
</dbReference>
<dbReference type="PRINTS" id="PR00598">
    <property type="entry name" value="HTHMARR"/>
</dbReference>
<dbReference type="SUPFAM" id="SSF46785">
    <property type="entry name" value="Winged helix' DNA-binding domain"/>
    <property type="match status" value="1"/>
</dbReference>
<dbReference type="RefSeq" id="WP_344916369.1">
    <property type="nucleotide sequence ID" value="NZ_BAAAYO010000020.1"/>
</dbReference>
<dbReference type="PANTHER" id="PTHR33164:SF57">
    <property type="entry name" value="MARR-FAMILY TRANSCRIPTIONAL REGULATOR"/>
    <property type="match status" value="1"/>
</dbReference>
<name>A0ABV5W791_9BACL</name>
<evidence type="ECO:0000256" key="1">
    <source>
        <dbReference type="ARBA" id="ARBA00023125"/>
    </source>
</evidence>
<evidence type="ECO:0000313" key="4">
    <source>
        <dbReference type="Proteomes" id="UP001589619"/>
    </source>
</evidence>
<protein>
    <submittedName>
        <fullName evidence="3">MarR family winged helix-turn-helix transcriptional regulator</fullName>
    </submittedName>
</protein>
<dbReference type="InterPro" id="IPR000835">
    <property type="entry name" value="HTH_MarR-typ"/>
</dbReference>
<accession>A0ABV5W791</accession>
<dbReference type="Pfam" id="PF01047">
    <property type="entry name" value="MarR"/>
    <property type="match status" value="1"/>
</dbReference>
<feature type="domain" description="HTH marR-type" evidence="2">
    <location>
        <begin position="1"/>
        <end position="137"/>
    </location>
</feature>
<dbReference type="Proteomes" id="UP001589619">
    <property type="component" value="Unassembled WGS sequence"/>
</dbReference>
<dbReference type="InterPro" id="IPR039422">
    <property type="entry name" value="MarR/SlyA-like"/>
</dbReference>
<dbReference type="InterPro" id="IPR036390">
    <property type="entry name" value="WH_DNA-bd_sf"/>
</dbReference>
<keyword evidence="1" id="KW-0238">DNA-binding</keyword>
<keyword evidence="4" id="KW-1185">Reference proteome</keyword>
<organism evidence="3 4">
    <name type="scientific">Paenibacillus hodogayensis</name>
    <dbReference type="NCBI Taxonomy" id="279208"/>
    <lineage>
        <taxon>Bacteria</taxon>
        <taxon>Bacillati</taxon>
        <taxon>Bacillota</taxon>
        <taxon>Bacilli</taxon>
        <taxon>Bacillales</taxon>
        <taxon>Paenibacillaceae</taxon>
        <taxon>Paenibacillus</taxon>
    </lineage>
</organism>
<dbReference type="PROSITE" id="PS50995">
    <property type="entry name" value="HTH_MARR_2"/>
    <property type="match status" value="1"/>
</dbReference>